<feature type="domain" description="Tyr recombinase" evidence="3">
    <location>
        <begin position="449"/>
        <end position="666"/>
    </location>
</feature>
<dbReference type="PROSITE" id="PS51898">
    <property type="entry name" value="TYR_RECOMBINASE"/>
    <property type="match status" value="1"/>
</dbReference>
<dbReference type="Gene3D" id="1.10.443.10">
    <property type="entry name" value="Intergrase catalytic core"/>
    <property type="match status" value="1"/>
</dbReference>
<sequence length="796" mass="90312">MTLTALAKRPPRWRQLTVADNLVPQEHPLGRLDRRDINVVLDALPRLPSWPAGGHERLTWLRGARLILEWLQTFPGDGWQARWLAADVHDRSWREQVAEARDATDAASDEQLQCGMRGLLLLRVLRPSYAFLHRYKAYALFDQLRQTVSPDLFARAAAEATRLGMIGRQENQPLVALTKIVLHTGKDLEQLEPEDFFVARAWSVRAIGRQLPGLHAAWELARGVGIIKEDKTLRAAIRVGQRPTAELVDAFELRCKPVRDLLVRYCEERRPAMDYGSFRGLVGHLVGAFWHDIEQHHPDADSINLPPDIAPAWKERTKFVTDPRYPGRERRDRLGLLVRVRAFYLDIQEWALEDPSWAPFAAPSPVRKADTDGQGKARKKATAAMHQRVRERLPQLPLLIHAAERNRAHHQAILEAAKGTALGETFIHDGVSYQRSAPKTATHRSHRQRGPEHIWAVHLETGDLLNLTIIENSAFWGWSIVETLRHTGVRLEELLEITHLALTSYKLRDTNEIVPLLQIVPSKSNSERLLLVSPELASVLATIIKRIRDPETGQIPLVARYDPHERTTGPMLPHLFQHILGWRREVISQKLVQNHLADILKLAGLTDAAGKPLRYTPHDFRRIFATEAVSGGLPVHIAARLLGHENLNTTQAYLAVFQDDLVQAYRAFLAERRAMRPTTEYREPTDAEWEEFQEHFLLRKLELGTCGRPYGTPCNHEHACIRCPMLRVDPAQRPRLEEIATNLQERLDEAQANGWLGEVQGLQVSLEAARGKLANLDRRATPATTVDLGLPVIRGR</sequence>
<proteinExistence type="predicted"/>
<dbReference type="SUPFAM" id="SSF56349">
    <property type="entry name" value="DNA breaking-rejoining enzymes"/>
    <property type="match status" value="1"/>
</dbReference>
<reference evidence="5" key="1">
    <citation type="submission" date="2016-06" db="EMBL/GenBank/DDBJ databases">
        <authorList>
            <person name="Varghese N."/>
            <person name="Submissions Spin"/>
        </authorList>
    </citation>
    <scope>NUCLEOTIDE SEQUENCE [LARGE SCALE GENOMIC DNA]</scope>
    <source>
        <strain evidence="5">DSM 45161</strain>
    </source>
</reference>
<name>A0A1C5JHG0_9ACTN</name>
<dbReference type="OrthoDB" id="3329543at2"/>
<evidence type="ECO:0000256" key="2">
    <source>
        <dbReference type="SAM" id="Coils"/>
    </source>
</evidence>
<dbReference type="GO" id="GO:0006310">
    <property type="term" value="P:DNA recombination"/>
    <property type="evidence" value="ECO:0007669"/>
    <property type="project" value="UniProtKB-KW"/>
</dbReference>
<dbReference type="Proteomes" id="UP000198215">
    <property type="component" value="Chromosome I"/>
</dbReference>
<feature type="coiled-coil region" evidence="2">
    <location>
        <begin position="733"/>
        <end position="779"/>
    </location>
</feature>
<evidence type="ECO:0000256" key="1">
    <source>
        <dbReference type="ARBA" id="ARBA00023172"/>
    </source>
</evidence>
<dbReference type="RefSeq" id="WP_088977898.1">
    <property type="nucleotide sequence ID" value="NZ_LT607753.1"/>
</dbReference>
<dbReference type="GO" id="GO:0015074">
    <property type="term" value="P:DNA integration"/>
    <property type="evidence" value="ECO:0007669"/>
    <property type="project" value="InterPro"/>
</dbReference>
<dbReference type="InterPro" id="IPR011010">
    <property type="entry name" value="DNA_brk_join_enz"/>
</dbReference>
<dbReference type="AlphaFoldDB" id="A0A1C5JHG0"/>
<evidence type="ECO:0000313" key="4">
    <source>
        <dbReference type="EMBL" id="SCG70007.1"/>
    </source>
</evidence>
<dbReference type="Pfam" id="PF00589">
    <property type="entry name" value="Phage_integrase"/>
    <property type="match status" value="1"/>
</dbReference>
<accession>A0A1C5JHG0</accession>
<gene>
    <name evidence="4" type="ORF">GA0070614_4627</name>
</gene>
<organism evidence="4 5">
    <name type="scientific">Micromonospora coxensis</name>
    <dbReference type="NCBI Taxonomy" id="356852"/>
    <lineage>
        <taxon>Bacteria</taxon>
        <taxon>Bacillati</taxon>
        <taxon>Actinomycetota</taxon>
        <taxon>Actinomycetes</taxon>
        <taxon>Micromonosporales</taxon>
        <taxon>Micromonosporaceae</taxon>
        <taxon>Micromonospora</taxon>
    </lineage>
</organism>
<dbReference type="InterPro" id="IPR013762">
    <property type="entry name" value="Integrase-like_cat_sf"/>
</dbReference>
<dbReference type="GO" id="GO:0003677">
    <property type="term" value="F:DNA binding"/>
    <property type="evidence" value="ECO:0007669"/>
    <property type="project" value="InterPro"/>
</dbReference>
<evidence type="ECO:0000313" key="5">
    <source>
        <dbReference type="Proteomes" id="UP000198215"/>
    </source>
</evidence>
<dbReference type="CDD" id="cd00397">
    <property type="entry name" value="DNA_BRE_C"/>
    <property type="match status" value="1"/>
</dbReference>
<protein>
    <submittedName>
        <fullName evidence="4">Phage integrase family protein</fullName>
    </submittedName>
</protein>
<keyword evidence="5" id="KW-1185">Reference proteome</keyword>
<evidence type="ECO:0000259" key="3">
    <source>
        <dbReference type="PROSITE" id="PS51898"/>
    </source>
</evidence>
<keyword evidence="1" id="KW-0233">DNA recombination</keyword>
<dbReference type="EMBL" id="LT607753">
    <property type="protein sequence ID" value="SCG70007.1"/>
    <property type="molecule type" value="Genomic_DNA"/>
</dbReference>
<dbReference type="InterPro" id="IPR002104">
    <property type="entry name" value="Integrase_catalytic"/>
</dbReference>
<keyword evidence="2" id="KW-0175">Coiled coil</keyword>